<keyword evidence="6" id="KW-0408">Iron</keyword>
<protein>
    <submittedName>
        <fullName evidence="8">Catechol 1,2-dioxygenase</fullName>
    </submittedName>
</protein>
<dbReference type="InterPro" id="IPR000627">
    <property type="entry name" value="Intradiol_dOase_C"/>
</dbReference>
<evidence type="ECO:0000313" key="8">
    <source>
        <dbReference type="EMBL" id="MDA0142330.1"/>
    </source>
</evidence>
<keyword evidence="9" id="KW-1185">Reference proteome</keyword>
<evidence type="ECO:0000256" key="5">
    <source>
        <dbReference type="ARBA" id="ARBA00023002"/>
    </source>
</evidence>
<evidence type="ECO:0000256" key="6">
    <source>
        <dbReference type="ARBA" id="ARBA00023004"/>
    </source>
</evidence>
<keyword evidence="3" id="KW-0479">Metal-binding</keyword>
<reference evidence="8" key="1">
    <citation type="submission" date="2022-10" db="EMBL/GenBank/DDBJ databases">
        <title>The WGS of Solirubrobacter sp. CPCC 204708.</title>
        <authorList>
            <person name="Jiang Z."/>
        </authorList>
    </citation>
    <scope>NUCLEOTIDE SEQUENCE</scope>
    <source>
        <strain evidence="8">CPCC 204708</strain>
    </source>
</reference>
<proteinExistence type="inferred from homology"/>
<comment type="caution">
    <text evidence="8">The sequence shown here is derived from an EMBL/GenBank/DDBJ whole genome shotgun (WGS) entry which is preliminary data.</text>
</comment>
<keyword evidence="5" id="KW-0560">Oxidoreductase</keyword>
<accession>A0ABT4RVQ2</accession>
<dbReference type="Gene3D" id="6.10.10.40">
    <property type="entry name" value="Catechol 1,2-dioxygenase multimerisation domain-like"/>
    <property type="match status" value="1"/>
</dbReference>
<organism evidence="8 9">
    <name type="scientific">Solirubrobacter deserti</name>
    <dbReference type="NCBI Taxonomy" id="2282478"/>
    <lineage>
        <taxon>Bacteria</taxon>
        <taxon>Bacillati</taxon>
        <taxon>Actinomycetota</taxon>
        <taxon>Thermoleophilia</taxon>
        <taxon>Solirubrobacterales</taxon>
        <taxon>Solirubrobacteraceae</taxon>
        <taxon>Solirubrobacter</taxon>
    </lineage>
</organism>
<dbReference type="RefSeq" id="WP_202953568.1">
    <property type="nucleotide sequence ID" value="NZ_JAPCID010000083.1"/>
</dbReference>
<dbReference type="EMBL" id="JAPCID010000083">
    <property type="protein sequence ID" value="MDA0142330.1"/>
    <property type="molecule type" value="Genomic_DNA"/>
</dbReference>
<sequence>MNRAETVVSAMLDAIRGVIVEHDVTYEEYAIAKQWLMDVGEAGEWPLFLDVFVETTVERNAFRGRAGSAGTILGPYHLPDAPVLDAPFELPRRPDEQGEPLTLSGRVTDAEGTPLAGAVLDVWHADAEGFYSGFHPDLPPGIFRGKVIADAEGRYEVNTILPAPYTIPHEGPTGAMVAACEWHPWRPAHIHLIVDAPGHEPLITQLFFEGSDYLDGDVAGAVKEDLVVRPVGGRVEYDFALAPAEVPLAAA</sequence>
<keyword evidence="4" id="KW-0223">Dioxygenase</keyword>
<dbReference type="Proteomes" id="UP001147700">
    <property type="component" value="Unassembled WGS sequence"/>
</dbReference>
<dbReference type="PROSITE" id="PS00083">
    <property type="entry name" value="INTRADIOL_DIOXYGENAS"/>
    <property type="match status" value="1"/>
</dbReference>
<dbReference type="InterPro" id="IPR043029">
    <property type="entry name" value="1_2-CTD_multi_dom"/>
</dbReference>
<name>A0ABT4RVQ2_9ACTN</name>
<dbReference type="SUPFAM" id="SSF49482">
    <property type="entry name" value="Aromatic compound dioxygenase"/>
    <property type="match status" value="1"/>
</dbReference>
<dbReference type="Gene3D" id="2.60.130.10">
    <property type="entry name" value="Aromatic compound dioxygenase"/>
    <property type="match status" value="1"/>
</dbReference>
<dbReference type="PANTHER" id="PTHR33711:SF7">
    <property type="entry name" value="INTRADIOL RING-CLEAVAGE DIOXYGENASES DOMAIN-CONTAINING PROTEIN-RELATED"/>
    <property type="match status" value="1"/>
</dbReference>
<evidence type="ECO:0000256" key="4">
    <source>
        <dbReference type="ARBA" id="ARBA00022964"/>
    </source>
</evidence>
<dbReference type="InterPro" id="IPR007535">
    <property type="entry name" value="Catechol_dOase_N"/>
</dbReference>
<evidence type="ECO:0000256" key="1">
    <source>
        <dbReference type="ARBA" id="ARBA00001965"/>
    </source>
</evidence>
<evidence type="ECO:0000256" key="2">
    <source>
        <dbReference type="ARBA" id="ARBA00007825"/>
    </source>
</evidence>
<dbReference type="Pfam" id="PF04444">
    <property type="entry name" value="Dioxygenase_N"/>
    <property type="match status" value="1"/>
</dbReference>
<comment type="cofactor">
    <cofactor evidence="1">
        <name>Fe(3+)</name>
        <dbReference type="ChEBI" id="CHEBI:29034"/>
    </cofactor>
</comment>
<dbReference type="InterPro" id="IPR050770">
    <property type="entry name" value="Intradiol_RC_Dioxygenase"/>
</dbReference>
<dbReference type="PANTHER" id="PTHR33711">
    <property type="entry name" value="DIOXYGENASE, PUTATIVE (AFU_ORTHOLOGUE AFUA_2G02910)-RELATED"/>
    <property type="match status" value="1"/>
</dbReference>
<dbReference type="InterPro" id="IPR015889">
    <property type="entry name" value="Intradiol_dOase_core"/>
</dbReference>
<evidence type="ECO:0000256" key="3">
    <source>
        <dbReference type="ARBA" id="ARBA00022723"/>
    </source>
</evidence>
<comment type="similarity">
    <text evidence="2">Belongs to the intradiol ring-cleavage dioxygenase family.</text>
</comment>
<feature type="domain" description="Intradiol ring-cleavage dioxygenases" evidence="7">
    <location>
        <begin position="103"/>
        <end position="131"/>
    </location>
</feature>
<evidence type="ECO:0000259" key="7">
    <source>
        <dbReference type="PROSITE" id="PS00083"/>
    </source>
</evidence>
<evidence type="ECO:0000313" key="9">
    <source>
        <dbReference type="Proteomes" id="UP001147700"/>
    </source>
</evidence>
<dbReference type="Pfam" id="PF00775">
    <property type="entry name" value="Dioxygenase_C"/>
    <property type="match status" value="1"/>
</dbReference>
<gene>
    <name evidence="8" type="ORF">OJ962_32905</name>
</gene>